<sequence>MDIFLLIKSALPQLTRQEKIVADSLLEFPELVVEKNITSLAQSIGVSRNTVTRFCKTLGFQGYTEFKYAVNAYFAQKIDRNSNNSSINLMIESYKQMLDQLIATNLNLKKLAEQILQSVSIKIVATGKSSPCADQLKYNLQTLNIYSEVVEKIYYSDDLSYVFQPRDLVIIYTVSGKSALTNSIAGGAVKSKANVFAVTAAKSLPFATTETYILPNARDLNKYSISNHLLFYLFNDLLTNEVVKYSKPNKY</sequence>
<dbReference type="Pfam" id="PF01418">
    <property type="entry name" value="HTH_6"/>
    <property type="match status" value="1"/>
</dbReference>
<evidence type="ECO:0000259" key="2">
    <source>
        <dbReference type="PROSITE" id="PS51464"/>
    </source>
</evidence>
<proteinExistence type="predicted"/>
<dbReference type="Gene3D" id="1.10.10.10">
    <property type="entry name" value="Winged helix-like DNA-binding domain superfamily/Winged helix DNA-binding domain"/>
    <property type="match status" value="1"/>
</dbReference>
<gene>
    <name evidence="3" type="ORF">GYM71_00085</name>
</gene>
<dbReference type="PROSITE" id="PS51464">
    <property type="entry name" value="SIS"/>
    <property type="match status" value="1"/>
</dbReference>
<dbReference type="PANTHER" id="PTHR30514:SF10">
    <property type="entry name" value="MURR_RPIR FAMILY TRANSCRIPTIONAL REGULATOR"/>
    <property type="match status" value="1"/>
</dbReference>
<dbReference type="PANTHER" id="PTHR30514">
    <property type="entry name" value="GLUCOKINASE"/>
    <property type="match status" value="1"/>
</dbReference>
<protein>
    <submittedName>
        <fullName evidence="3">MurR/RpiR family transcriptional regulator</fullName>
    </submittedName>
</protein>
<name>A0ABX8W7X9_9LACO</name>
<evidence type="ECO:0000313" key="4">
    <source>
        <dbReference type="Proteomes" id="UP000826550"/>
    </source>
</evidence>
<dbReference type="SUPFAM" id="SSF46689">
    <property type="entry name" value="Homeodomain-like"/>
    <property type="match status" value="1"/>
</dbReference>
<dbReference type="RefSeq" id="WP_220220424.1">
    <property type="nucleotide sequence ID" value="NZ_CP048268.1"/>
</dbReference>
<dbReference type="InterPro" id="IPR047640">
    <property type="entry name" value="RpiR-like"/>
</dbReference>
<dbReference type="InterPro" id="IPR009057">
    <property type="entry name" value="Homeodomain-like_sf"/>
</dbReference>
<feature type="domain" description="SIS" evidence="2">
    <location>
        <begin position="111"/>
        <end position="248"/>
    </location>
</feature>
<dbReference type="InterPro" id="IPR036388">
    <property type="entry name" value="WH-like_DNA-bd_sf"/>
</dbReference>
<dbReference type="PROSITE" id="PS51071">
    <property type="entry name" value="HTH_RPIR"/>
    <property type="match status" value="1"/>
</dbReference>
<reference evidence="3 4" key="1">
    <citation type="submission" date="2020-01" db="EMBL/GenBank/DDBJ databases">
        <title>Vast differences in strain-level diversity in the gut microbiota of two closely related honey bee species.</title>
        <authorList>
            <person name="Ellegaard K.M."/>
            <person name="Suenami S."/>
            <person name="Miyazaki R."/>
            <person name="Engel P."/>
        </authorList>
    </citation>
    <scope>NUCLEOTIDE SEQUENCE [LARGE SCALE GENOMIC DNA]</scope>
    <source>
        <strain evidence="3 4">ESL0416</strain>
    </source>
</reference>
<evidence type="ECO:0000313" key="3">
    <source>
        <dbReference type="EMBL" id="QYN51917.1"/>
    </source>
</evidence>
<dbReference type="Gene3D" id="3.40.50.10490">
    <property type="entry name" value="Glucose-6-phosphate isomerase like protein, domain 1"/>
    <property type="match status" value="1"/>
</dbReference>
<evidence type="ECO:0000259" key="1">
    <source>
        <dbReference type="PROSITE" id="PS51071"/>
    </source>
</evidence>
<feature type="domain" description="HTH rpiR-type" evidence="1">
    <location>
        <begin position="1"/>
        <end position="77"/>
    </location>
</feature>
<dbReference type="SUPFAM" id="SSF53697">
    <property type="entry name" value="SIS domain"/>
    <property type="match status" value="1"/>
</dbReference>
<organism evidence="3 4">
    <name type="scientific">Lactobacillus panisapium</name>
    <dbReference type="NCBI Taxonomy" id="2012495"/>
    <lineage>
        <taxon>Bacteria</taxon>
        <taxon>Bacillati</taxon>
        <taxon>Bacillota</taxon>
        <taxon>Bacilli</taxon>
        <taxon>Lactobacillales</taxon>
        <taxon>Lactobacillaceae</taxon>
        <taxon>Lactobacillus</taxon>
    </lineage>
</organism>
<dbReference type="InterPro" id="IPR000281">
    <property type="entry name" value="HTH_RpiR"/>
</dbReference>
<dbReference type="InterPro" id="IPR046348">
    <property type="entry name" value="SIS_dom_sf"/>
</dbReference>
<keyword evidence="4" id="KW-1185">Reference proteome</keyword>
<dbReference type="EMBL" id="CP048268">
    <property type="protein sequence ID" value="QYN51917.1"/>
    <property type="molecule type" value="Genomic_DNA"/>
</dbReference>
<dbReference type="InterPro" id="IPR001347">
    <property type="entry name" value="SIS_dom"/>
</dbReference>
<dbReference type="Proteomes" id="UP000826550">
    <property type="component" value="Chromosome"/>
</dbReference>
<accession>A0ABX8W7X9</accession>